<organism evidence="5 6">
    <name type="scientific">Saccharothrix espanaensis (strain ATCC 51144 / DSM 44229 / JCM 9112 / NBRC 15066 / NRRL 15764)</name>
    <dbReference type="NCBI Taxonomy" id="1179773"/>
    <lineage>
        <taxon>Bacteria</taxon>
        <taxon>Bacillati</taxon>
        <taxon>Actinomycetota</taxon>
        <taxon>Actinomycetes</taxon>
        <taxon>Pseudonocardiales</taxon>
        <taxon>Pseudonocardiaceae</taxon>
        <taxon>Saccharothrix</taxon>
    </lineage>
</organism>
<protein>
    <recommendedName>
        <fullName evidence="4">Tryptophan synthase beta chain-like PALP domain-containing protein</fullName>
    </recommendedName>
</protein>
<dbReference type="InterPro" id="IPR000634">
    <property type="entry name" value="Ser/Thr_deHydtase_PyrdxlP-BS"/>
</dbReference>
<dbReference type="PANTHER" id="PTHR48078:SF6">
    <property type="entry name" value="L-THREONINE DEHYDRATASE CATABOLIC TDCB"/>
    <property type="match status" value="1"/>
</dbReference>
<name>K0K8I8_SACES</name>
<feature type="domain" description="Tryptophan synthase beta chain-like PALP" evidence="4">
    <location>
        <begin position="15"/>
        <end position="274"/>
    </location>
</feature>
<dbReference type="GO" id="GO:0006565">
    <property type="term" value="P:L-serine catabolic process"/>
    <property type="evidence" value="ECO:0007669"/>
    <property type="project" value="TreeGrafter"/>
</dbReference>
<evidence type="ECO:0000256" key="1">
    <source>
        <dbReference type="ARBA" id="ARBA00001933"/>
    </source>
</evidence>
<dbReference type="AlphaFoldDB" id="K0K8I8"/>
<dbReference type="BioCyc" id="SESP1179773:BN6_RS27500-MONOMER"/>
<dbReference type="GO" id="GO:0009097">
    <property type="term" value="P:isoleucine biosynthetic process"/>
    <property type="evidence" value="ECO:0007669"/>
    <property type="project" value="TreeGrafter"/>
</dbReference>
<dbReference type="PANTHER" id="PTHR48078">
    <property type="entry name" value="THREONINE DEHYDRATASE, MITOCHONDRIAL-RELATED"/>
    <property type="match status" value="1"/>
</dbReference>
<accession>K0K8I8</accession>
<dbReference type="EMBL" id="HE804045">
    <property type="protein sequence ID" value="CCH32968.1"/>
    <property type="molecule type" value="Genomic_DNA"/>
</dbReference>
<dbReference type="OrthoDB" id="4408011at2"/>
<dbReference type="Gene3D" id="3.40.50.1100">
    <property type="match status" value="2"/>
</dbReference>
<evidence type="ECO:0000256" key="2">
    <source>
        <dbReference type="ARBA" id="ARBA00022898"/>
    </source>
</evidence>
<dbReference type="InterPro" id="IPR036052">
    <property type="entry name" value="TrpB-like_PALP_sf"/>
</dbReference>
<dbReference type="GO" id="GO:0004794">
    <property type="term" value="F:threonine deaminase activity"/>
    <property type="evidence" value="ECO:0007669"/>
    <property type="project" value="TreeGrafter"/>
</dbReference>
<gene>
    <name evidence="5" type="ordered locus">BN6_57100</name>
</gene>
<comment type="cofactor">
    <cofactor evidence="1">
        <name>pyridoxal 5'-phosphate</name>
        <dbReference type="ChEBI" id="CHEBI:597326"/>
    </cofactor>
</comment>
<dbReference type="HOGENOM" id="CLU_021152_4_2_11"/>
<dbReference type="STRING" id="1179773.BN6_57100"/>
<dbReference type="GO" id="GO:0003941">
    <property type="term" value="F:L-serine ammonia-lyase activity"/>
    <property type="evidence" value="ECO:0007669"/>
    <property type="project" value="TreeGrafter"/>
</dbReference>
<dbReference type="eggNOG" id="COG1171">
    <property type="taxonomic scope" value="Bacteria"/>
</dbReference>
<keyword evidence="3" id="KW-0456">Lyase</keyword>
<dbReference type="PROSITE" id="PS00165">
    <property type="entry name" value="DEHYDRATASE_SER_THR"/>
    <property type="match status" value="1"/>
</dbReference>
<evidence type="ECO:0000259" key="4">
    <source>
        <dbReference type="Pfam" id="PF00291"/>
    </source>
</evidence>
<dbReference type="Pfam" id="PF00291">
    <property type="entry name" value="PALP"/>
    <property type="match status" value="1"/>
</dbReference>
<keyword evidence="2" id="KW-0663">Pyridoxal phosphate</keyword>
<evidence type="ECO:0000313" key="5">
    <source>
        <dbReference type="EMBL" id="CCH32968.1"/>
    </source>
</evidence>
<proteinExistence type="predicted"/>
<evidence type="ECO:0000313" key="6">
    <source>
        <dbReference type="Proteomes" id="UP000006281"/>
    </source>
</evidence>
<dbReference type="Proteomes" id="UP000006281">
    <property type="component" value="Chromosome"/>
</dbReference>
<dbReference type="InterPro" id="IPR001926">
    <property type="entry name" value="TrpB-like_PALP"/>
</dbReference>
<dbReference type="GO" id="GO:0006567">
    <property type="term" value="P:L-threonine catabolic process"/>
    <property type="evidence" value="ECO:0007669"/>
    <property type="project" value="TreeGrafter"/>
</dbReference>
<dbReference type="PATRIC" id="fig|1179773.3.peg.5745"/>
<reference evidence="5 6" key="1">
    <citation type="journal article" date="2012" name="BMC Genomics">
        <title>Complete genome sequence of Saccharothrix espanaensis DSM 44229T and comparison to the other completely sequenced Pseudonocardiaceae.</title>
        <authorList>
            <person name="Strobel T."/>
            <person name="Al-Dilaimi A."/>
            <person name="Blom J."/>
            <person name="Gessner A."/>
            <person name="Kalinowski J."/>
            <person name="Luzhetska M."/>
            <person name="Puhler A."/>
            <person name="Szczepanowski R."/>
            <person name="Bechthold A."/>
            <person name="Ruckert C."/>
        </authorList>
    </citation>
    <scope>NUCLEOTIDE SEQUENCE [LARGE SCALE GENOMIC DNA]</scope>
    <source>
        <strain evidence="6">ATCC 51144 / DSM 44229 / JCM 9112 / NBRC 15066 / NRRL 15764</strain>
    </source>
</reference>
<dbReference type="InterPro" id="IPR050147">
    <property type="entry name" value="Ser/Thr_Dehydratase"/>
</dbReference>
<dbReference type="GO" id="GO:0030170">
    <property type="term" value="F:pyridoxal phosphate binding"/>
    <property type="evidence" value="ECO:0007669"/>
    <property type="project" value="InterPro"/>
</dbReference>
<keyword evidence="6" id="KW-1185">Reference proteome</keyword>
<dbReference type="SUPFAM" id="SSF53686">
    <property type="entry name" value="Tryptophan synthase beta subunit-like PLP-dependent enzymes"/>
    <property type="match status" value="1"/>
</dbReference>
<dbReference type="KEGG" id="sesp:BN6_57100"/>
<dbReference type="RefSeq" id="WP_015103080.1">
    <property type="nucleotide sequence ID" value="NC_019673.1"/>
</dbReference>
<evidence type="ECO:0000256" key="3">
    <source>
        <dbReference type="ARBA" id="ARBA00023239"/>
    </source>
</evidence>
<sequence>MTIEPTTTARPVPSVTPIHELAAHGWCRLLVKDETRQVSGAFKFRGVTHKLSKLRPGTPLVTASTGNHAAALSVAAEAAGHELHVFTPESTPKVKRRRIIDHSARVFTVAGGYDDAERAAMAHAGSERLTYVHSFDDPDVIAGHTGLFVEASRQGVNPDVAFVPIGGGGLVSAAIGAWGGSCRIVGVEHAGAPAMRRSLNTGARCRLPTVQGPAEGLLVRRVGRLPFDIAARFGLRVAVVTDDEIAAALRLLWYEAGIRAEYAGAAALAVALREPRPELDAFCVVSGGNIDDAVWHRAMDGVGGPLG</sequence>